<accession>A0AB34KAR8</accession>
<evidence type="ECO:0000313" key="2">
    <source>
        <dbReference type="EMBL" id="KAL1530297.1"/>
    </source>
</evidence>
<dbReference type="InterPro" id="IPR039874">
    <property type="entry name" value="WAPL"/>
</dbReference>
<dbReference type="InterPro" id="IPR011989">
    <property type="entry name" value="ARM-like"/>
</dbReference>
<organism evidence="2 3">
    <name type="scientific">Prymnesium parvum</name>
    <name type="common">Toxic golden alga</name>
    <dbReference type="NCBI Taxonomy" id="97485"/>
    <lineage>
        <taxon>Eukaryota</taxon>
        <taxon>Haptista</taxon>
        <taxon>Haptophyta</taxon>
        <taxon>Prymnesiophyceae</taxon>
        <taxon>Prymnesiales</taxon>
        <taxon>Prymnesiaceae</taxon>
        <taxon>Prymnesium</taxon>
    </lineage>
</organism>
<feature type="region of interest" description="Disordered" evidence="1">
    <location>
        <begin position="472"/>
        <end position="500"/>
    </location>
</feature>
<sequence length="696" mass="73520">MRTFARKRPREGTAPTPFPSTCTRTAPPEGTPSTSGAPSILHPGRLARQDYGALSVRLDDLEFALDGLKLPNASVSVLRRSATDIVALLVERSQRTVLFCASGVLRRLMSALASVQSADAHVSLAISTVADLVARDAAAGSVADSLVACLLAHLKLGSTPPQSEVGAAPHATLSEELWALVKRLDARGLVLGDGSCTEKAMRTRTRRVCLSALHASSAAVGCRAELRKQGCIPIVLKVLEEAVLSEEDLKANWTETESVLNLVQIISFDEASCANGWHQAEASPASRDAANVSPDVLPVEARGKCKVTLPLNIQPVLRVAALITRELYGCVPPAAGAKTPGHAPEGNGARRSTAKPARTKGGEKSRNMAQDGAYLQTASSAHDSARSAHACPSCSRSLEPAQTKKFAGLVCDGGCGLKLKKGDRRFCCASCDFDVCLQCCEKLARAVPQQANQTEEDGAGRADEGLVAAPEVGCSQSSRTTAPSEWSERSEEEAAASGDSRERQLLLHALRALVNLTNGSAANCAQLVRSGVPLVAHTLACEWEGGEARGGLPHHYDTTLMALGLLANCLELCADAQDRTGSCVAMAADVRRGPRTLVSVLSESLGLLIHSTQPGGADDMERQVTAAYTALVLGFLCRDHRAHCEVALTALQQDNFQVVAGLLQSFSQLYSEAALISPESSNAMNAIIEWMNSYRV</sequence>
<dbReference type="AlphaFoldDB" id="A0AB34KAR8"/>
<dbReference type="PANTHER" id="PTHR22100:SF13">
    <property type="entry name" value="WINGS APART-LIKE PROTEIN HOMOLOG"/>
    <property type="match status" value="1"/>
</dbReference>
<evidence type="ECO:0000256" key="1">
    <source>
        <dbReference type="SAM" id="MobiDB-lite"/>
    </source>
</evidence>
<feature type="compositionally biased region" description="Polar residues" evidence="1">
    <location>
        <begin position="474"/>
        <end position="483"/>
    </location>
</feature>
<gene>
    <name evidence="2" type="ORF">AB1Y20_001208</name>
</gene>
<keyword evidence="3" id="KW-1185">Reference proteome</keyword>
<feature type="region of interest" description="Disordered" evidence="1">
    <location>
        <begin position="1"/>
        <end position="43"/>
    </location>
</feature>
<dbReference type="EMBL" id="JBGBPQ010000001">
    <property type="protein sequence ID" value="KAL1530297.1"/>
    <property type="molecule type" value="Genomic_DNA"/>
</dbReference>
<dbReference type="Gene3D" id="1.25.10.10">
    <property type="entry name" value="Leucine-rich Repeat Variant"/>
    <property type="match status" value="2"/>
</dbReference>
<dbReference type="PANTHER" id="PTHR22100">
    <property type="entry name" value="WINGS APART-LIKE PROTEIN HOMOLOG"/>
    <property type="match status" value="1"/>
</dbReference>
<comment type="caution">
    <text evidence="2">The sequence shown here is derived from an EMBL/GenBank/DDBJ whole genome shotgun (WGS) entry which is preliminary data.</text>
</comment>
<dbReference type="Proteomes" id="UP001515480">
    <property type="component" value="Unassembled WGS sequence"/>
</dbReference>
<name>A0AB34KAR8_PRYPA</name>
<proteinExistence type="predicted"/>
<feature type="region of interest" description="Disordered" evidence="1">
    <location>
        <begin position="338"/>
        <end position="368"/>
    </location>
</feature>
<dbReference type="SUPFAM" id="SSF48371">
    <property type="entry name" value="ARM repeat"/>
    <property type="match status" value="1"/>
</dbReference>
<protein>
    <submittedName>
        <fullName evidence="2">Uncharacterized protein</fullName>
    </submittedName>
</protein>
<reference evidence="2 3" key="1">
    <citation type="journal article" date="2024" name="Science">
        <title>Giant polyketide synthase enzymes in the biosynthesis of giant marine polyether toxins.</title>
        <authorList>
            <person name="Fallon T.R."/>
            <person name="Shende V.V."/>
            <person name="Wierzbicki I.H."/>
            <person name="Pendleton A.L."/>
            <person name="Watervoot N.F."/>
            <person name="Auber R.P."/>
            <person name="Gonzalez D.J."/>
            <person name="Wisecaver J.H."/>
            <person name="Moore B.S."/>
        </authorList>
    </citation>
    <scope>NUCLEOTIDE SEQUENCE [LARGE SCALE GENOMIC DNA]</scope>
    <source>
        <strain evidence="2 3">12B1</strain>
    </source>
</reference>
<evidence type="ECO:0000313" key="3">
    <source>
        <dbReference type="Proteomes" id="UP001515480"/>
    </source>
</evidence>
<dbReference type="InterPro" id="IPR016024">
    <property type="entry name" value="ARM-type_fold"/>
</dbReference>